<feature type="transmembrane region" description="Helical" evidence="1">
    <location>
        <begin position="132"/>
        <end position="152"/>
    </location>
</feature>
<gene>
    <name evidence="2" type="ORF">EJA19_02075</name>
</gene>
<proteinExistence type="predicted"/>
<keyword evidence="1" id="KW-0812">Transmembrane</keyword>
<reference evidence="2 3" key="1">
    <citation type="submission" date="2018-12" db="EMBL/GenBank/DDBJ databases">
        <title>Mangrovimonas spongiae sp. nov., a novel member of the genus Mangrovimonas isolated from marine sponge.</title>
        <authorList>
            <person name="Zhuang L."/>
            <person name="Luo L."/>
        </authorList>
    </citation>
    <scope>NUCLEOTIDE SEQUENCE [LARGE SCALE GENOMIC DNA]</scope>
    <source>
        <strain evidence="2 3">HN-E26</strain>
    </source>
</reference>
<organism evidence="2 3">
    <name type="scientific">Mangrovimonas spongiae</name>
    <dbReference type="NCBI Taxonomy" id="2494697"/>
    <lineage>
        <taxon>Bacteria</taxon>
        <taxon>Pseudomonadati</taxon>
        <taxon>Bacteroidota</taxon>
        <taxon>Flavobacteriia</taxon>
        <taxon>Flavobacteriales</taxon>
        <taxon>Flavobacteriaceae</taxon>
        <taxon>Mangrovimonas</taxon>
    </lineage>
</organism>
<dbReference type="AlphaFoldDB" id="A0A3R9PMH7"/>
<dbReference type="EMBL" id="RWBG01000001">
    <property type="protein sequence ID" value="RSK41687.1"/>
    <property type="molecule type" value="Genomic_DNA"/>
</dbReference>
<evidence type="ECO:0000256" key="1">
    <source>
        <dbReference type="SAM" id="Phobius"/>
    </source>
</evidence>
<dbReference type="Pfam" id="PF11188">
    <property type="entry name" value="DUF2975"/>
    <property type="match status" value="1"/>
</dbReference>
<dbReference type="RefSeq" id="WP_125466680.1">
    <property type="nucleotide sequence ID" value="NZ_RWBG01000001.1"/>
</dbReference>
<keyword evidence="1" id="KW-0472">Membrane</keyword>
<evidence type="ECO:0000313" key="2">
    <source>
        <dbReference type="EMBL" id="RSK41687.1"/>
    </source>
</evidence>
<accession>A0A3R9PMH7</accession>
<dbReference type="OrthoDB" id="1448668at2"/>
<keyword evidence="1" id="KW-1133">Transmembrane helix</keyword>
<protein>
    <submittedName>
        <fullName evidence="2">DUF2975 domain-containing protein</fullName>
    </submittedName>
</protein>
<feature type="transmembrane region" description="Helical" evidence="1">
    <location>
        <begin position="60"/>
        <end position="80"/>
    </location>
</feature>
<feature type="transmembrane region" description="Helical" evidence="1">
    <location>
        <begin position="107"/>
        <end position="126"/>
    </location>
</feature>
<sequence length="169" mass="19220">MKTIKLLKTAIDIYYYLMLMALVFGVITLPILLFTNQSYQVNIFDSEPIDLGMLDTLETLIIVVSMIAVLGIYFVAIRLIKQTVNIMSYGNYFSDDVIINLKKIGQLFIVCAFGFSVLKLLINLVLFSQFSININSTFMIFLIMGLFMMFLSEAFASAKQMKDENNLTI</sequence>
<evidence type="ECO:0000313" key="3">
    <source>
        <dbReference type="Proteomes" id="UP000270620"/>
    </source>
</evidence>
<dbReference type="Proteomes" id="UP000270620">
    <property type="component" value="Unassembled WGS sequence"/>
</dbReference>
<comment type="caution">
    <text evidence="2">The sequence shown here is derived from an EMBL/GenBank/DDBJ whole genome shotgun (WGS) entry which is preliminary data.</text>
</comment>
<dbReference type="InterPro" id="IPR021354">
    <property type="entry name" value="DUF2975"/>
</dbReference>
<name>A0A3R9PMH7_9FLAO</name>
<feature type="transmembrane region" description="Helical" evidence="1">
    <location>
        <begin position="12"/>
        <end position="34"/>
    </location>
</feature>
<keyword evidence="3" id="KW-1185">Reference proteome</keyword>